<dbReference type="AlphaFoldDB" id="A0ABD5U8G7"/>
<comment type="caution">
    <text evidence="2">The sequence shown here is derived from an EMBL/GenBank/DDBJ whole genome shotgun (WGS) entry which is preliminary data.</text>
</comment>
<feature type="domain" description="DUF7993" evidence="1">
    <location>
        <begin position="1"/>
        <end position="123"/>
    </location>
</feature>
<organism evidence="2 3">
    <name type="scientific">Halomarina ordinaria</name>
    <dbReference type="NCBI Taxonomy" id="3033939"/>
    <lineage>
        <taxon>Archaea</taxon>
        <taxon>Methanobacteriati</taxon>
        <taxon>Methanobacteriota</taxon>
        <taxon>Stenosarchaea group</taxon>
        <taxon>Halobacteria</taxon>
        <taxon>Halobacteriales</taxon>
        <taxon>Natronomonadaceae</taxon>
        <taxon>Halomarina</taxon>
    </lineage>
</organism>
<dbReference type="EMBL" id="JBHSXM010000001">
    <property type="protein sequence ID" value="MFC6835527.1"/>
    <property type="molecule type" value="Genomic_DNA"/>
</dbReference>
<keyword evidence="3" id="KW-1185">Reference proteome</keyword>
<evidence type="ECO:0000313" key="2">
    <source>
        <dbReference type="EMBL" id="MFC6835527.1"/>
    </source>
</evidence>
<dbReference type="RefSeq" id="WP_304447226.1">
    <property type="nucleotide sequence ID" value="NZ_JARRAH010000001.1"/>
</dbReference>
<name>A0ABD5U8G7_9EURY</name>
<gene>
    <name evidence="2" type="ORF">ACFQHK_03280</name>
</gene>
<sequence>MTDDTVTAGRRIAELLASELVAREDGPLAALDLAEVQDVDGDTFGEFAYGVERDGERVADVYVHDDRVRVEFRVGVDAVPPAADERGLRVRPKATRPPRTIVFLEDGAAVKRVLPVVTAALDAA</sequence>
<evidence type="ECO:0000313" key="3">
    <source>
        <dbReference type="Proteomes" id="UP001596406"/>
    </source>
</evidence>
<evidence type="ECO:0000259" key="1">
    <source>
        <dbReference type="Pfam" id="PF25956"/>
    </source>
</evidence>
<dbReference type="Proteomes" id="UP001596406">
    <property type="component" value="Unassembled WGS sequence"/>
</dbReference>
<reference evidence="2 3" key="1">
    <citation type="journal article" date="2019" name="Int. J. Syst. Evol. Microbiol.">
        <title>The Global Catalogue of Microorganisms (GCM) 10K type strain sequencing project: providing services to taxonomists for standard genome sequencing and annotation.</title>
        <authorList>
            <consortium name="The Broad Institute Genomics Platform"/>
            <consortium name="The Broad Institute Genome Sequencing Center for Infectious Disease"/>
            <person name="Wu L."/>
            <person name="Ma J."/>
        </authorList>
    </citation>
    <scope>NUCLEOTIDE SEQUENCE [LARGE SCALE GENOMIC DNA]</scope>
    <source>
        <strain evidence="2 3">PSRA2</strain>
    </source>
</reference>
<dbReference type="InterPro" id="IPR058306">
    <property type="entry name" value="DUF7993"/>
</dbReference>
<dbReference type="Pfam" id="PF25956">
    <property type="entry name" value="DUF7993"/>
    <property type="match status" value="1"/>
</dbReference>
<proteinExistence type="predicted"/>
<accession>A0ABD5U8G7</accession>
<protein>
    <recommendedName>
        <fullName evidence="1">DUF7993 domain-containing protein</fullName>
    </recommendedName>
</protein>